<evidence type="ECO:0000313" key="2">
    <source>
        <dbReference type="Proteomes" id="UP000749646"/>
    </source>
</evidence>
<protein>
    <recommendedName>
        <fullName evidence="3">F-box domain-containing protein</fullName>
    </recommendedName>
</protein>
<organism evidence="1 2">
    <name type="scientific">Modicella reniformis</name>
    <dbReference type="NCBI Taxonomy" id="1440133"/>
    <lineage>
        <taxon>Eukaryota</taxon>
        <taxon>Fungi</taxon>
        <taxon>Fungi incertae sedis</taxon>
        <taxon>Mucoromycota</taxon>
        <taxon>Mortierellomycotina</taxon>
        <taxon>Mortierellomycetes</taxon>
        <taxon>Mortierellales</taxon>
        <taxon>Mortierellaceae</taxon>
        <taxon>Modicella</taxon>
    </lineage>
</organism>
<comment type="caution">
    <text evidence="1">The sequence shown here is derived from an EMBL/GenBank/DDBJ whole genome shotgun (WGS) entry which is preliminary data.</text>
</comment>
<gene>
    <name evidence="1" type="ORF">BGZ65_005288</name>
</gene>
<dbReference type="Gene3D" id="3.80.10.10">
    <property type="entry name" value="Ribonuclease Inhibitor"/>
    <property type="match status" value="1"/>
</dbReference>
<dbReference type="AlphaFoldDB" id="A0A9P6M2Q9"/>
<dbReference type="SUPFAM" id="SSF52047">
    <property type="entry name" value="RNI-like"/>
    <property type="match status" value="1"/>
</dbReference>
<proteinExistence type="predicted"/>
<dbReference type="EMBL" id="JAAAHW010006314">
    <property type="protein sequence ID" value="KAF9963193.1"/>
    <property type="molecule type" value="Genomic_DNA"/>
</dbReference>
<keyword evidence="2" id="KW-1185">Reference proteome</keyword>
<dbReference type="OrthoDB" id="2371713at2759"/>
<accession>A0A9P6M2Q9</accession>
<name>A0A9P6M2Q9_9FUNG</name>
<dbReference type="InterPro" id="IPR032675">
    <property type="entry name" value="LRR_dom_sf"/>
</dbReference>
<reference evidence="1" key="1">
    <citation type="journal article" date="2020" name="Fungal Divers.">
        <title>Resolving the Mortierellaceae phylogeny through synthesis of multi-gene phylogenetics and phylogenomics.</title>
        <authorList>
            <person name="Vandepol N."/>
            <person name="Liber J."/>
            <person name="Desiro A."/>
            <person name="Na H."/>
            <person name="Kennedy M."/>
            <person name="Barry K."/>
            <person name="Grigoriev I.V."/>
            <person name="Miller A.N."/>
            <person name="O'Donnell K."/>
            <person name="Stajich J.E."/>
            <person name="Bonito G."/>
        </authorList>
    </citation>
    <scope>NUCLEOTIDE SEQUENCE</scope>
    <source>
        <strain evidence="1">MES-2147</strain>
    </source>
</reference>
<sequence>MLKVPFDLPELCEPISIYLLPADLVSCVRVCRIWKDNLDVGQRPDPNLEAMTRHRHFIKDLSFHGVTENERASLQYPNLTTLFFGRSWSISAASLNVAPILDTLKLSYVRFLDSSSFWVAVSKLPNLRRLETKSLQLDRDSTHVFWMICSRLESLQTWHDELDVRPAKTMVFPLMKSLSVLDVQGANPRDLAEWFMKCPNLVNLNWKHSMFFGDDSLSVLPIGGAWPHLETLRLDGSKIDLAKFLCNMSKPRELHVAQTGFSNMSFEVLQPRLGALRKIDFPNATQRLNPNVTGRMIHEILCSNPQLQALSGCRVKATDFLDDRRPWVCGSSLRFFKIYFVFPQDGDDTTDLQRTIFRRLSTLTSLEVLDVSGALRLEDEGDKDGLDLRLKSGLGELSTLRLLKQLCFERTKQLMGEEDVIWISKHWERLQLFQGIMNEDPYTQRQFCRILWP</sequence>
<dbReference type="Proteomes" id="UP000749646">
    <property type="component" value="Unassembled WGS sequence"/>
</dbReference>
<evidence type="ECO:0000313" key="1">
    <source>
        <dbReference type="EMBL" id="KAF9963193.1"/>
    </source>
</evidence>
<evidence type="ECO:0008006" key="3">
    <source>
        <dbReference type="Google" id="ProtNLM"/>
    </source>
</evidence>